<accession>A0ACC6QT51</accession>
<dbReference type="Proteomes" id="UP001375539">
    <property type="component" value="Unassembled WGS sequence"/>
</dbReference>
<gene>
    <name evidence="1" type="ORF">WKI58_33660</name>
</gene>
<reference evidence="1" key="1">
    <citation type="submission" date="2024-03" db="EMBL/GenBank/DDBJ databases">
        <title>Novel Streptomyces species of biotechnological and ecological value are a feature of Machair soil.</title>
        <authorList>
            <person name="Prole J.R."/>
            <person name="Goodfellow M."/>
            <person name="Allenby N."/>
            <person name="Ward A.C."/>
        </authorList>
    </citation>
    <scope>NUCLEOTIDE SEQUENCE</scope>
    <source>
        <strain evidence="1">MS1.AVA.4</strain>
    </source>
</reference>
<proteinExistence type="predicted"/>
<keyword evidence="1" id="KW-0238">DNA-binding</keyword>
<evidence type="ECO:0000313" key="2">
    <source>
        <dbReference type="Proteomes" id="UP001375539"/>
    </source>
</evidence>
<organism evidence="1 2">
    <name type="scientific">Streptomyces pratisoli</name>
    <dbReference type="NCBI Taxonomy" id="3139917"/>
    <lineage>
        <taxon>Bacteria</taxon>
        <taxon>Bacillati</taxon>
        <taxon>Actinomycetota</taxon>
        <taxon>Actinomycetes</taxon>
        <taxon>Kitasatosporales</taxon>
        <taxon>Streptomycetaceae</taxon>
        <taxon>Streptomyces</taxon>
    </lineage>
</organism>
<name>A0ACC6QT51_9ACTN</name>
<keyword evidence="2" id="KW-1185">Reference proteome</keyword>
<comment type="caution">
    <text evidence="1">The sequence shown here is derived from an EMBL/GenBank/DDBJ whole genome shotgun (WGS) entry which is preliminary data.</text>
</comment>
<dbReference type="EMBL" id="JBBKAI010000002">
    <property type="protein sequence ID" value="MEJ8661398.1"/>
    <property type="molecule type" value="Genomic_DNA"/>
</dbReference>
<sequence>MAEASGVSRQTVSNVLNAPHRVRAATRERVERVIAELGYHPNRLARSLRASSPGMVGYRLQPVATESVAAIHDRFLHALAEAGQADDHHVLVFTAADPEGESERCTALWRTGAVSGVVLYDISPHDPRPERLAAAGVPFAAFGRTATGTEHYSWVDVDNAAGTAAAVDHLVAAGHRRIGFLGWPEGTSVGDARARGWLTAMDRHGLLAESHRLDVRAGADTMANGTRLMAELLDRPEPPTSVVAATDTLGAGVLQAMRDRGLRPGDDVAVVGFDDTPAASALGLSSLRQPIEEAGRLIMAELVRLTGNGRGTAIPQLNRLLEPELIVRSSSARG</sequence>
<protein>
    <submittedName>
        <fullName evidence="1">LacI family DNA-binding transcriptional regulator</fullName>
    </submittedName>
</protein>
<evidence type="ECO:0000313" key="1">
    <source>
        <dbReference type="EMBL" id="MEJ8661398.1"/>
    </source>
</evidence>